<evidence type="ECO:0000313" key="2">
    <source>
        <dbReference type="EMBL" id="KAG6504494.1"/>
    </source>
</evidence>
<name>A0A8J5GHP6_ZINOF</name>
<proteinExistence type="predicted"/>
<dbReference type="EMBL" id="JACMSC010000010">
    <property type="protein sequence ID" value="KAG6504494.1"/>
    <property type="molecule type" value="Genomic_DNA"/>
</dbReference>
<evidence type="ECO:0000313" key="3">
    <source>
        <dbReference type="Proteomes" id="UP000734854"/>
    </source>
</evidence>
<dbReference type="Proteomes" id="UP000734854">
    <property type="component" value="Unassembled WGS sequence"/>
</dbReference>
<evidence type="ECO:0000256" key="1">
    <source>
        <dbReference type="SAM" id="MobiDB-lite"/>
    </source>
</evidence>
<organism evidence="2 3">
    <name type="scientific">Zingiber officinale</name>
    <name type="common">Ginger</name>
    <name type="synonym">Amomum zingiber</name>
    <dbReference type="NCBI Taxonomy" id="94328"/>
    <lineage>
        <taxon>Eukaryota</taxon>
        <taxon>Viridiplantae</taxon>
        <taxon>Streptophyta</taxon>
        <taxon>Embryophyta</taxon>
        <taxon>Tracheophyta</taxon>
        <taxon>Spermatophyta</taxon>
        <taxon>Magnoliopsida</taxon>
        <taxon>Liliopsida</taxon>
        <taxon>Zingiberales</taxon>
        <taxon>Zingiberaceae</taxon>
        <taxon>Zingiber</taxon>
    </lineage>
</organism>
<accession>A0A8J5GHP6</accession>
<keyword evidence="3" id="KW-1185">Reference proteome</keyword>
<sequence length="266" mass="29613">MFGGGASLAEELHSVEELGASPRGGDLGLREASRSFTAWRSLELRRVEEKLRGASQHGGAWSFAAWRRFRASQRGEAWSFAAWRCLALRSFEELPPWSSWPSSWVEEEEKGEVEPKIASQNKPLMLKDFLELDCDTVPRLLDAELQRGRRQLPRTRSESARARISSSSIIEMLPFAVTAGWLLSRSLSKLMRIDFWRNRGKSSLEAEAVDGERLRSCSLPLPPGVSRCSSWSFMSDSGFNSDETKNGSGRKAAGDDVSDAATKASR</sequence>
<protein>
    <submittedName>
        <fullName evidence="2">Uncharacterized protein</fullName>
    </submittedName>
</protein>
<feature type="region of interest" description="Disordered" evidence="1">
    <location>
        <begin position="239"/>
        <end position="266"/>
    </location>
</feature>
<reference evidence="2 3" key="1">
    <citation type="submission" date="2020-08" db="EMBL/GenBank/DDBJ databases">
        <title>Plant Genome Project.</title>
        <authorList>
            <person name="Zhang R.-G."/>
        </authorList>
    </citation>
    <scope>NUCLEOTIDE SEQUENCE [LARGE SCALE GENOMIC DNA]</scope>
    <source>
        <tissue evidence="2">Rhizome</tissue>
    </source>
</reference>
<comment type="caution">
    <text evidence="2">The sequence shown here is derived from an EMBL/GenBank/DDBJ whole genome shotgun (WGS) entry which is preliminary data.</text>
</comment>
<gene>
    <name evidence="2" type="ORF">ZIOFF_036828</name>
</gene>
<dbReference type="AlphaFoldDB" id="A0A8J5GHP6"/>